<dbReference type="AlphaFoldDB" id="A0A507C4M8"/>
<dbReference type="PROSITE" id="PS50878">
    <property type="entry name" value="RT_POL"/>
    <property type="match status" value="1"/>
</dbReference>
<dbReference type="InterPro" id="IPR036691">
    <property type="entry name" value="Endo/exonu/phosph_ase_sf"/>
</dbReference>
<accession>A0A507C4M8</accession>
<dbReference type="Pfam" id="PF00078">
    <property type="entry name" value="RVT_1"/>
    <property type="match status" value="1"/>
</dbReference>
<dbReference type="EMBL" id="QEAM01000976">
    <property type="protein sequence ID" value="TPX32385.1"/>
    <property type="molecule type" value="Genomic_DNA"/>
</dbReference>
<reference evidence="2 3" key="1">
    <citation type="journal article" date="2019" name="Sci. Rep.">
        <title>Comparative genomics of chytrid fungi reveal insights into the obligate biotrophic and pathogenic lifestyle of Synchytrium endobioticum.</title>
        <authorList>
            <person name="van de Vossenberg B.T.L.H."/>
            <person name="Warris S."/>
            <person name="Nguyen H.D.T."/>
            <person name="van Gent-Pelzer M.P.E."/>
            <person name="Joly D.L."/>
            <person name="van de Geest H.C."/>
            <person name="Bonants P.J.M."/>
            <person name="Smith D.S."/>
            <person name="Levesque C.A."/>
            <person name="van der Lee T.A.J."/>
        </authorList>
    </citation>
    <scope>NUCLEOTIDE SEQUENCE [LARGE SCALE GENOMIC DNA]</scope>
    <source>
        <strain evidence="2 3">LEV6574</strain>
    </source>
</reference>
<gene>
    <name evidence="2" type="ORF">SeLEV6574_g08465</name>
</gene>
<dbReference type="VEuPathDB" id="FungiDB:SeMB42_g06309"/>
<organism evidence="2 3">
    <name type="scientific">Synchytrium endobioticum</name>
    <dbReference type="NCBI Taxonomy" id="286115"/>
    <lineage>
        <taxon>Eukaryota</taxon>
        <taxon>Fungi</taxon>
        <taxon>Fungi incertae sedis</taxon>
        <taxon>Chytridiomycota</taxon>
        <taxon>Chytridiomycota incertae sedis</taxon>
        <taxon>Chytridiomycetes</taxon>
        <taxon>Synchytriales</taxon>
        <taxon>Synchytriaceae</taxon>
        <taxon>Synchytrium</taxon>
    </lineage>
</organism>
<dbReference type="Gene3D" id="3.60.10.10">
    <property type="entry name" value="Endonuclease/exonuclease/phosphatase"/>
    <property type="match status" value="1"/>
</dbReference>
<dbReference type="CDD" id="cd01650">
    <property type="entry name" value="RT_nLTR_like"/>
    <property type="match status" value="1"/>
</dbReference>
<feature type="non-terminal residue" evidence="2">
    <location>
        <position position="660"/>
    </location>
</feature>
<sequence length="660" mass="74943">MNVRGIRQKTAEIQTYITTNNIDLLVATEIKISSQTQITPFSKLPGVVTYTGDRDRRDKGGIALLLGPGNSVAQLRIATYLPPDEPISAIKEEFQALSALLPSTSVLLGDFNMGLSVGSDPRSTFLIPLLGSCNFARITTPPTFIHHNQTATTPDQIWIGAHTFKSIEATLTPPFPVNTDHQSIILQTTKGGCQLNNGAYRIKYRTRALRNDQKKRDDFEKTVKEEGRQLLNHLERTNLTFWPNCDTTRQRTTVNDAQTALTQLITHVSRKKLGANGRILKNAYPPLIAKKRQLLQRQQRQHRKHFNKHGTEDTAQREIIERTKKEIAEEIYEFHAAQPGFSKFREQLESLPNNEVTRIMANIQRSRTTEPGPPLPTDPQAMMSYATHLHQHFSPPATFRPKHMETRTSTTEQRLQLLHFVNGKNINRILRVLPWNKSPGPSGVEYAHYKASPTLQRMLVLLLRITIVCMPPDSWKHLLTVPIFKNKGSPTDLTNYRLIGLLEVERRIFEKLMVLYISDRNILPATQCGFRKQHSTFTAVLTLDHIMRKRRQKGKRIGTTFVDVKAAFDGVYRPYLWDKTAKLLGHTLTHIFSGLMDDNKMTLIIHDKKTVEVTTQTGVTQGSSLSPLLYAVYVADLAHELDKLTGIRLGNRQLNHLFFA</sequence>
<dbReference type="Proteomes" id="UP000320475">
    <property type="component" value="Unassembled WGS sequence"/>
</dbReference>
<dbReference type="PANTHER" id="PTHR19446">
    <property type="entry name" value="REVERSE TRANSCRIPTASES"/>
    <property type="match status" value="1"/>
</dbReference>
<evidence type="ECO:0000259" key="1">
    <source>
        <dbReference type="PROSITE" id="PS50878"/>
    </source>
</evidence>
<proteinExistence type="predicted"/>
<protein>
    <recommendedName>
        <fullName evidence="1">Reverse transcriptase domain-containing protein</fullName>
    </recommendedName>
</protein>
<dbReference type="InterPro" id="IPR000477">
    <property type="entry name" value="RT_dom"/>
</dbReference>
<evidence type="ECO:0000313" key="2">
    <source>
        <dbReference type="EMBL" id="TPX32385.1"/>
    </source>
</evidence>
<name>A0A507C4M8_9FUNG</name>
<comment type="caution">
    <text evidence="2">The sequence shown here is derived from an EMBL/GenBank/DDBJ whole genome shotgun (WGS) entry which is preliminary data.</text>
</comment>
<dbReference type="VEuPathDB" id="FungiDB:SeMB42_g07943"/>
<evidence type="ECO:0000313" key="3">
    <source>
        <dbReference type="Proteomes" id="UP000320475"/>
    </source>
</evidence>
<dbReference type="SUPFAM" id="SSF56219">
    <property type="entry name" value="DNase I-like"/>
    <property type="match status" value="1"/>
</dbReference>
<feature type="domain" description="Reverse transcriptase" evidence="1">
    <location>
        <begin position="464"/>
        <end position="660"/>
    </location>
</feature>
<dbReference type="OrthoDB" id="425681at2759"/>